<name>A0AAN7SCT6_9COLE</name>
<evidence type="ECO:0000256" key="1">
    <source>
        <dbReference type="SAM" id="SignalP"/>
    </source>
</evidence>
<dbReference type="Proteomes" id="UP001353858">
    <property type="component" value="Unassembled WGS sequence"/>
</dbReference>
<dbReference type="AlphaFoldDB" id="A0AAN7SCT6"/>
<organism evidence="2 3">
    <name type="scientific">Aquatica leii</name>
    <dbReference type="NCBI Taxonomy" id="1421715"/>
    <lineage>
        <taxon>Eukaryota</taxon>
        <taxon>Metazoa</taxon>
        <taxon>Ecdysozoa</taxon>
        <taxon>Arthropoda</taxon>
        <taxon>Hexapoda</taxon>
        <taxon>Insecta</taxon>
        <taxon>Pterygota</taxon>
        <taxon>Neoptera</taxon>
        <taxon>Endopterygota</taxon>
        <taxon>Coleoptera</taxon>
        <taxon>Polyphaga</taxon>
        <taxon>Elateriformia</taxon>
        <taxon>Elateroidea</taxon>
        <taxon>Lampyridae</taxon>
        <taxon>Luciolinae</taxon>
        <taxon>Aquatica</taxon>
    </lineage>
</organism>
<protein>
    <submittedName>
        <fullName evidence="2">Uncharacterized protein</fullName>
    </submittedName>
</protein>
<keyword evidence="1" id="KW-0732">Signal</keyword>
<keyword evidence="3" id="KW-1185">Reference proteome</keyword>
<proteinExistence type="predicted"/>
<feature type="chain" id="PRO_5042962859" evidence="1">
    <location>
        <begin position="20"/>
        <end position="110"/>
    </location>
</feature>
<reference evidence="3" key="1">
    <citation type="submission" date="2023-01" db="EMBL/GenBank/DDBJ databases">
        <title>Key to firefly adult light organ development and bioluminescence: homeobox transcription factors regulate luciferase expression and transportation to peroxisome.</title>
        <authorList>
            <person name="Fu X."/>
        </authorList>
    </citation>
    <scope>NUCLEOTIDE SEQUENCE [LARGE SCALE GENOMIC DNA]</scope>
</reference>
<comment type="caution">
    <text evidence="2">The sequence shown here is derived from an EMBL/GenBank/DDBJ whole genome shotgun (WGS) entry which is preliminary data.</text>
</comment>
<evidence type="ECO:0000313" key="3">
    <source>
        <dbReference type="Proteomes" id="UP001353858"/>
    </source>
</evidence>
<gene>
    <name evidence="2" type="ORF">RN001_014342</name>
</gene>
<dbReference type="EMBL" id="JARPUR010000006">
    <property type="protein sequence ID" value="KAK4874982.1"/>
    <property type="molecule type" value="Genomic_DNA"/>
</dbReference>
<sequence>MKLLLQSFMVASCFISIFSKPLSKECKCWDGYQPNDNGSECVGVLILHVMQCNIPQAPRCKCSGDVSGILSDKTGIWCTTYKSGKELKRWECENKTEWQKFFEKHPEYKP</sequence>
<feature type="signal peptide" evidence="1">
    <location>
        <begin position="1"/>
        <end position="19"/>
    </location>
</feature>
<evidence type="ECO:0000313" key="2">
    <source>
        <dbReference type="EMBL" id="KAK4874982.1"/>
    </source>
</evidence>
<accession>A0AAN7SCT6</accession>